<evidence type="ECO:0000313" key="1">
    <source>
        <dbReference type="EMBL" id="MCQ8181706.1"/>
    </source>
</evidence>
<dbReference type="EC" id="2.1.1.-" evidence="1"/>
<dbReference type="RefSeq" id="WP_256610997.1">
    <property type="nucleotide sequence ID" value="NZ_JANIBM010000011.1"/>
</dbReference>
<keyword evidence="1" id="KW-0489">Methyltransferase</keyword>
<organism evidence="1 2">
    <name type="scientific">Methylomonas aurea</name>
    <dbReference type="NCBI Taxonomy" id="2952224"/>
    <lineage>
        <taxon>Bacteria</taxon>
        <taxon>Pseudomonadati</taxon>
        <taxon>Pseudomonadota</taxon>
        <taxon>Gammaproteobacteria</taxon>
        <taxon>Methylococcales</taxon>
        <taxon>Methylococcaceae</taxon>
        <taxon>Methylomonas</taxon>
    </lineage>
</organism>
<gene>
    <name evidence="1" type="ORF">NP603_11350</name>
</gene>
<dbReference type="Proteomes" id="UP001524569">
    <property type="component" value="Unassembled WGS sequence"/>
</dbReference>
<dbReference type="GO" id="GO:0008168">
    <property type="term" value="F:methyltransferase activity"/>
    <property type="evidence" value="ECO:0007669"/>
    <property type="project" value="UniProtKB-KW"/>
</dbReference>
<dbReference type="EMBL" id="JANIBM010000011">
    <property type="protein sequence ID" value="MCQ8181706.1"/>
    <property type="molecule type" value="Genomic_DNA"/>
</dbReference>
<protein>
    <submittedName>
        <fullName evidence="1">Methyltransferase, TIGR04325 family</fullName>
        <ecNumber evidence="1">2.1.1.-</ecNumber>
    </submittedName>
</protein>
<evidence type="ECO:0000313" key="2">
    <source>
        <dbReference type="Proteomes" id="UP001524569"/>
    </source>
</evidence>
<reference evidence="1 2" key="1">
    <citation type="submission" date="2022-07" db="EMBL/GenBank/DDBJ databases">
        <title>Methylomonas rivi sp. nov., Methylomonas rosea sp. nov., Methylomonas aureus sp. nov. and Methylomonas subterranea sp. nov., four novel methanotrophs isolated from a freshwater creek and the deep terrestrial subsurface.</title>
        <authorList>
            <person name="Abin C."/>
            <person name="Sankaranarayanan K."/>
            <person name="Garner C."/>
            <person name="Sindelar R."/>
            <person name="Kotary K."/>
            <person name="Garner R."/>
            <person name="Barclay S."/>
            <person name="Lawson P."/>
            <person name="Krumholz L."/>
        </authorList>
    </citation>
    <scope>NUCLEOTIDE SEQUENCE [LARGE SCALE GENOMIC DNA]</scope>
    <source>
        <strain evidence="1 2">SURF-1</strain>
    </source>
</reference>
<keyword evidence="1" id="KW-0808">Transferase</keyword>
<dbReference type="GO" id="GO:0032259">
    <property type="term" value="P:methylation"/>
    <property type="evidence" value="ECO:0007669"/>
    <property type="project" value="UniProtKB-KW"/>
</dbReference>
<sequence length="272" mass="30986">MKISSSFRQWFPPILIDTVNNIFSNTITFSSQVSSWDFAVRDCVGYDAASILNNVLDSTLKVKQGIASYERDSVLFYKCEYDWSILSGLMFASARNSGRLNVLDFGGALGSSYFQHRDFLNELSEVRWNIVEQVHFVQAGRDHIQDHILRFYSSIPECLSENRPNAIFLSGVLQYLPDPFDILKSLMISDADVLIIDKTIVNDSQSDRLYIQHVPDSIYKASYPCWSLSESKLINAVSSHYSLKADFPSLSFPVLKLIKSEFKGYIFQRIVP</sequence>
<dbReference type="InterPro" id="IPR027612">
    <property type="entry name" value="Put_MTase_LIC12133"/>
</dbReference>
<keyword evidence="2" id="KW-1185">Reference proteome</keyword>
<name>A0ABT1UI64_9GAMM</name>
<proteinExistence type="predicted"/>
<accession>A0ABT1UI64</accession>
<dbReference type="NCBIfam" id="TIGR04325">
    <property type="entry name" value="MTase_LIC12133"/>
    <property type="match status" value="1"/>
</dbReference>
<comment type="caution">
    <text evidence="1">The sequence shown here is derived from an EMBL/GenBank/DDBJ whole genome shotgun (WGS) entry which is preliminary data.</text>
</comment>